<dbReference type="OrthoDB" id="4822at2157"/>
<dbReference type="STRING" id="767519.SAMN05216559_1223"/>
<dbReference type="PANTHER" id="PTHR10806:SF6">
    <property type="entry name" value="SIGNAL PEPTIDASE COMPLEX CATALYTIC SUBUNIT SEC11"/>
    <property type="match status" value="1"/>
</dbReference>
<protein>
    <submittedName>
        <fullName evidence="2">Signal peptidase, endoplasmic reticulum-type</fullName>
    </submittedName>
</protein>
<feature type="transmembrane region" description="Helical" evidence="1">
    <location>
        <begin position="20"/>
        <end position="38"/>
    </location>
</feature>
<evidence type="ECO:0000256" key="1">
    <source>
        <dbReference type="SAM" id="Phobius"/>
    </source>
</evidence>
<dbReference type="InterPro" id="IPR019533">
    <property type="entry name" value="Peptidase_S26"/>
</dbReference>
<gene>
    <name evidence="2" type="ORF">SAMN05216559_1223</name>
</gene>
<keyword evidence="3" id="KW-1185">Reference proteome</keyword>
<dbReference type="AlphaFoldDB" id="A0A1I6KPH6"/>
<dbReference type="NCBIfam" id="TIGR02228">
    <property type="entry name" value="sigpep_I_arch"/>
    <property type="match status" value="1"/>
</dbReference>
<evidence type="ECO:0000313" key="2">
    <source>
        <dbReference type="EMBL" id="SFR93116.1"/>
    </source>
</evidence>
<organism evidence="2 3">
    <name type="scientific">Halomicrobium zhouii</name>
    <dbReference type="NCBI Taxonomy" id="767519"/>
    <lineage>
        <taxon>Archaea</taxon>
        <taxon>Methanobacteriati</taxon>
        <taxon>Methanobacteriota</taxon>
        <taxon>Stenosarchaea group</taxon>
        <taxon>Halobacteria</taxon>
        <taxon>Halobacteriales</taxon>
        <taxon>Haloarculaceae</taxon>
        <taxon>Halomicrobium</taxon>
    </lineage>
</organism>
<keyword evidence="1" id="KW-0472">Membrane</keyword>
<dbReference type="GO" id="GO:0016020">
    <property type="term" value="C:membrane"/>
    <property type="evidence" value="ECO:0007669"/>
    <property type="project" value="InterPro"/>
</dbReference>
<dbReference type="Proteomes" id="UP000199062">
    <property type="component" value="Unassembled WGS sequence"/>
</dbReference>
<dbReference type="EMBL" id="FOZK01000001">
    <property type="protein sequence ID" value="SFR93116.1"/>
    <property type="molecule type" value="Genomic_DNA"/>
</dbReference>
<dbReference type="RefSeq" id="WP_089814848.1">
    <property type="nucleotide sequence ID" value="NZ_FOZK01000001.1"/>
</dbReference>
<keyword evidence="1" id="KW-1133">Transmembrane helix</keyword>
<dbReference type="GO" id="GO:0006465">
    <property type="term" value="P:signal peptide processing"/>
    <property type="evidence" value="ECO:0007669"/>
    <property type="project" value="InterPro"/>
</dbReference>
<name>A0A1I6KPH6_9EURY</name>
<sequence length="195" mass="20598">MTDSNPSDSADVDWRRIANLVGLAVLGIVVFLFVAAAVPQVVGVDESYVVLSDSMSPAIDAGAVVFVGEVPANDISEGDVITIERAGGSGDSSRVTHRVVEVVEEDGERRFRTKGDANEDPDPSLVAPSNVIGVVQFHVPYMGYVTSFAQTRLGILALVVVPAVLLVVSEVWDLLSATKDEEDDEDSAPRGEDGS</sequence>
<dbReference type="PANTHER" id="PTHR10806">
    <property type="entry name" value="SIGNAL PEPTIDASE COMPLEX CATALYTIC SUBUNIT SEC11"/>
    <property type="match status" value="1"/>
</dbReference>
<dbReference type="GO" id="GO:0004252">
    <property type="term" value="F:serine-type endopeptidase activity"/>
    <property type="evidence" value="ECO:0007669"/>
    <property type="project" value="InterPro"/>
</dbReference>
<keyword evidence="1" id="KW-0812">Transmembrane</keyword>
<dbReference type="CDD" id="cd06530">
    <property type="entry name" value="S26_SPase_I"/>
    <property type="match status" value="1"/>
</dbReference>
<accession>A0A1I6KPH6</accession>
<proteinExistence type="predicted"/>
<reference evidence="2 3" key="1">
    <citation type="submission" date="2016-10" db="EMBL/GenBank/DDBJ databases">
        <authorList>
            <person name="de Groot N.N."/>
        </authorList>
    </citation>
    <scope>NUCLEOTIDE SEQUENCE [LARGE SCALE GENOMIC DNA]</scope>
    <source>
        <strain evidence="2 3">CGMCC 1.10457</strain>
    </source>
</reference>
<feature type="transmembrane region" description="Helical" evidence="1">
    <location>
        <begin position="153"/>
        <end position="172"/>
    </location>
</feature>
<dbReference type="InterPro" id="IPR001733">
    <property type="entry name" value="Peptidase_S26B"/>
</dbReference>
<evidence type="ECO:0000313" key="3">
    <source>
        <dbReference type="Proteomes" id="UP000199062"/>
    </source>
</evidence>